<dbReference type="EMBL" id="BAEQ01000013">
    <property type="protein sequence ID" value="GAC27478.1"/>
    <property type="molecule type" value="Genomic_DNA"/>
</dbReference>
<dbReference type="AlphaFoldDB" id="K6ZEX4"/>
<protein>
    <recommendedName>
        <fullName evidence="3">Orphan protein</fullName>
    </recommendedName>
</protein>
<dbReference type="RefSeq" id="WP_006009104.1">
    <property type="nucleotide sequence ID" value="NZ_AUAV01000012.1"/>
</dbReference>
<dbReference type="Proteomes" id="UP000006251">
    <property type="component" value="Unassembled WGS sequence"/>
</dbReference>
<name>K6ZEX4_9ALTE</name>
<proteinExistence type="predicted"/>
<sequence length="56" mass="6549">MSEKKVKFEFEKQNKNSVRYKEVPDDGMPPVIGSIYVQKWFAGESKKIELVITKKD</sequence>
<reference evidence="2" key="1">
    <citation type="journal article" date="2014" name="Environ. Microbiol.">
        <title>Comparative genomics of the marine bacterial genus Glaciecola reveals the high degree of genomic diversity and genomic characteristic for cold adaptation.</title>
        <authorList>
            <person name="Qin Q.L."/>
            <person name="Xie B.B."/>
            <person name="Yu Y."/>
            <person name="Shu Y.L."/>
            <person name="Rong J.C."/>
            <person name="Zhang Y.J."/>
            <person name="Zhao D.L."/>
            <person name="Chen X.L."/>
            <person name="Zhang X.Y."/>
            <person name="Chen B."/>
            <person name="Zhou B.C."/>
            <person name="Zhang Y.Z."/>
        </authorList>
    </citation>
    <scope>NUCLEOTIDE SEQUENCE [LARGE SCALE GENOMIC DNA]</scope>
    <source>
        <strain evidence="2">ACAM 615</strain>
    </source>
</reference>
<organism evidence="1 2">
    <name type="scientific">Brumicola pallidula DSM 14239 = ACAM 615</name>
    <dbReference type="NCBI Taxonomy" id="1121922"/>
    <lineage>
        <taxon>Bacteria</taxon>
        <taxon>Pseudomonadati</taxon>
        <taxon>Pseudomonadota</taxon>
        <taxon>Gammaproteobacteria</taxon>
        <taxon>Alteromonadales</taxon>
        <taxon>Alteromonadaceae</taxon>
        <taxon>Brumicola</taxon>
    </lineage>
</organism>
<evidence type="ECO:0008006" key="3">
    <source>
        <dbReference type="Google" id="ProtNLM"/>
    </source>
</evidence>
<evidence type="ECO:0000313" key="2">
    <source>
        <dbReference type="Proteomes" id="UP000006251"/>
    </source>
</evidence>
<evidence type="ECO:0000313" key="1">
    <source>
        <dbReference type="EMBL" id="GAC27478.1"/>
    </source>
</evidence>
<comment type="caution">
    <text evidence="1">The sequence shown here is derived from an EMBL/GenBank/DDBJ whole genome shotgun (WGS) entry which is preliminary data.</text>
</comment>
<accession>K6ZEX4</accession>
<gene>
    <name evidence="1" type="ORF">GPAL_0598</name>
</gene>
<keyword evidence="2" id="KW-1185">Reference proteome</keyword>